<gene>
    <name evidence="9" type="ORF">EDM52_19585</name>
</gene>
<dbReference type="PANTHER" id="PTHR11601">
    <property type="entry name" value="CYSTEINE DESULFURYLASE FAMILY MEMBER"/>
    <property type="match status" value="1"/>
</dbReference>
<dbReference type="PANTHER" id="PTHR11601:SF50">
    <property type="entry name" value="CYSTEINE DESULFURASE ISCS 2-RELATED"/>
    <property type="match status" value="1"/>
</dbReference>
<reference evidence="9 10" key="1">
    <citation type="submission" date="2018-10" db="EMBL/GenBank/DDBJ databases">
        <title>Phylogenomics of Brevibacillus.</title>
        <authorList>
            <person name="Dunlap C."/>
        </authorList>
    </citation>
    <scope>NUCLEOTIDE SEQUENCE [LARGE SCALE GENOMIC DNA]</scope>
    <source>
        <strain evidence="9 10">JCM 12215</strain>
    </source>
</reference>
<keyword evidence="4" id="KW-0663">Pyridoxal phosphate</keyword>
<dbReference type="InterPro" id="IPR000192">
    <property type="entry name" value="Aminotrans_V_dom"/>
</dbReference>
<dbReference type="GO" id="GO:0031071">
    <property type="term" value="F:cysteine desulfurase activity"/>
    <property type="evidence" value="ECO:0007669"/>
    <property type="project" value="UniProtKB-ARBA"/>
</dbReference>
<dbReference type="Pfam" id="PF00266">
    <property type="entry name" value="Aminotran_5"/>
    <property type="match status" value="1"/>
</dbReference>
<comment type="cofactor">
    <cofactor evidence="1 7">
        <name>pyridoxal 5'-phosphate</name>
        <dbReference type="ChEBI" id="CHEBI:597326"/>
    </cofactor>
</comment>
<protein>
    <submittedName>
        <fullName evidence="9">Cysteine desulfurase</fullName>
    </submittedName>
</protein>
<dbReference type="AlphaFoldDB" id="A0A3M8C081"/>
<dbReference type="Gene3D" id="3.90.1150.10">
    <property type="entry name" value="Aspartate Aminotransferase, domain 1"/>
    <property type="match status" value="1"/>
</dbReference>
<feature type="domain" description="Aminotransferase class V" evidence="8">
    <location>
        <begin position="10"/>
        <end position="372"/>
    </location>
</feature>
<evidence type="ECO:0000256" key="3">
    <source>
        <dbReference type="ARBA" id="ARBA00022723"/>
    </source>
</evidence>
<keyword evidence="6" id="KW-0411">Iron-sulfur</keyword>
<evidence type="ECO:0000256" key="2">
    <source>
        <dbReference type="ARBA" id="ARBA00006490"/>
    </source>
</evidence>
<accession>A0A3M8C081</accession>
<dbReference type="Proteomes" id="UP000282028">
    <property type="component" value="Unassembled WGS sequence"/>
</dbReference>
<dbReference type="InterPro" id="IPR020578">
    <property type="entry name" value="Aminotrans_V_PyrdxlP_BS"/>
</dbReference>
<evidence type="ECO:0000256" key="5">
    <source>
        <dbReference type="ARBA" id="ARBA00023004"/>
    </source>
</evidence>
<dbReference type="InterPro" id="IPR015424">
    <property type="entry name" value="PyrdxlP-dep_Trfase"/>
</dbReference>
<dbReference type="NCBIfam" id="NF002806">
    <property type="entry name" value="PRK02948.1"/>
    <property type="match status" value="1"/>
</dbReference>
<dbReference type="OrthoDB" id="9808002at2"/>
<evidence type="ECO:0000256" key="7">
    <source>
        <dbReference type="RuleBase" id="RU004504"/>
    </source>
</evidence>
<evidence type="ECO:0000256" key="6">
    <source>
        <dbReference type="ARBA" id="ARBA00023014"/>
    </source>
</evidence>
<dbReference type="Gene3D" id="3.40.640.10">
    <property type="entry name" value="Type I PLP-dependent aspartate aminotransferase-like (Major domain)"/>
    <property type="match status" value="1"/>
</dbReference>
<name>A0A3M8C081_9BACL</name>
<dbReference type="SUPFAM" id="SSF53383">
    <property type="entry name" value="PLP-dependent transferases"/>
    <property type="match status" value="1"/>
</dbReference>
<dbReference type="InterPro" id="IPR015422">
    <property type="entry name" value="PyrdxlP-dep_Trfase_small"/>
</dbReference>
<comment type="caution">
    <text evidence="9">The sequence shown here is derived from an EMBL/GenBank/DDBJ whole genome shotgun (WGS) entry which is preliminary data.</text>
</comment>
<dbReference type="GO" id="GO:0051536">
    <property type="term" value="F:iron-sulfur cluster binding"/>
    <property type="evidence" value="ECO:0007669"/>
    <property type="project" value="UniProtKB-KW"/>
</dbReference>
<evidence type="ECO:0000313" key="10">
    <source>
        <dbReference type="Proteomes" id="UP000282028"/>
    </source>
</evidence>
<dbReference type="InterPro" id="IPR015421">
    <property type="entry name" value="PyrdxlP-dep_Trfase_major"/>
</dbReference>
<sequence length="396" mass="42997">MPSGRCGLVIYLDNSATTRPHPQVIETMSRAMASYYGNPSSLHRKGLEAESVLKQAREVAAKYLGCKPGEVIFTSGGTESNNAAIKGVAFQYQGRGKHIITTQVEHPAVFDVCKQLESMGFTVTYVPVDHEGRVRLEDVQQAMRPDTILVSVMHVNNELGTIQPVAEIGKWLKQFPKVLFHVDAVQGIGKVPLKLKDSGIDLLSVSAHKFYGPRGVGILFKREGLIIQPLLMGGGQEAGVRSGTENLPAIAGLAKAIRILEELGSVETVRLQRLLEQLREGISQIEGCQVNTPKSGVAPHIMNLSVPGVKAEVLLHALEERGFYVSTKSACSSKANEPSRVLMAIGIEAECALSSLRISLGRENTADEVNQFVAALRECVKSLRAYMKTETKSVTR</sequence>
<organism evidence="9 10">
    <name type="scientific">Brevibacillus invocatus</name>
    <dbReference type="NCBI Taxonomy" id="173959"/>
    <lineage>
        <taxon>Bacteria</taxon>
        <taxon>Bacillati</taxon>
        <taxon>Bacillota</taxon>
        <taxon>Bacilli</taxon>
        <taxon>Bacillales</taxon>
        <taxon>Paenibacillaceae</taxon>
        <taxon>Brevibacillus</taxon>
    </lineage>
</organism>
<comment type="similarity">
    <text evidence="2">Belongs to the class-V pyridoxal-phosphate-dependent aminotransferase family. NifS/IscS subfamily.</text>
</comment>
<proteinExistence type="inferred from homology"/>
<dbReference type="FunFam" id="3.40.640.10:FF:000084">
    <property type="entry name" value="IscS-like cysteine desulfurase"/>
    <property type="match status" value="1"/>
</dbReference>
<evidence type="ECO:0000256" key="4">
    <source>
        <dbReference type="ARBA" id="ARBA00022898"/>
    </source>
</evidence>
<dbReference type="Gene3D" id="1.10.260.50">
    <property type="match status" value="1"/>
</dbReference>
<keyword evidence="3" id="KW-0479">Metal-binding</keyword>
<dbReference type="PROSITE" id="PS00595">
    <property type="entry name" value="AA_TRANSFER_CLASS_5"/>
    <property type="match status" value="1"/>
</dbReference>
<dbReference type="InterPro" id="IPR016454">
    <property type="entry name" value="Cysteine_dSase"/>
</dbReference>
<evidence type="ECO:0000313" key="9">
    <source>
        <dbReference type="EMBL" id="RNB69050.1"/>
    </source>
</evidence>
<dbReference type="GO" id="GO:0046872">
    <property type="term" value="F:metal ion binding"/>
    <property type="evidence" value="ECO:0007669"/>
    <property type="project" value="UniProtKB-KW"/>
</dbReference>
<evidence type="ECO:0000256" key="1">
    <source>
        <dbReference type="ARBA" id="ARBA00001933"/>
    </source>
</evidence>
<dbReference type="EMBL" id="RHHR01000040">
    <property type="protein sequence ID" value="RNB69050.1"/>
    <property type="molecule type" value="Genomic_DNA"/>
</dbReference>
<keyword evidence="10" id="KW-1185">Reference proteome</keyword>
<evidence type="ECO:0000259" key="8">
    <source>
        <dbReference type="Pfam" id="PF00266"/>
    </source>
</evidence>
<keyword evidence="5" id="KW-0408">Iron</keyword>
<dbReference type="PIRSF" id="PIRSF005572">
    <property type="entry name" value="NifS"/>
    <property type="match status" value="1"/>
</dbReference>